<dbReference type="Proteomes" id="UP001163726">
    <property type="component" value="Chromosome"/>
</dbReference>
<accession>A0ABY7AKT2</accession>
<name>A0ABY7AKT2_9ALTE</name>
<proteinExistence type="predicted"/>
<evidence type="ECO:0008006" key="3">
    <source>
        <dbReference type="Google" id="ProtNLM"/>
    </source>
</evidence>
<evidence type="ECO:0000313" key="1">
    <source>
        <dbReference type="EMBL" id="WAJ70160.1"/>
    </source>
</evidence>
<keyword evidence="2" id="KW-1185">Reference proteome</keyword>
<organism evidence="1 2">
    <name type="scientific">Catenovulum adriaticum</name>
    <dbReference type="NCBI Taxonomy" id="2984846"/>
    <lineage>
        <taxon>Bacteria</taxon>
        <taxon>Pseudomonadati</taxon>
        <taxon>Pseudomonadota</taxon>
        <taxon>Gammaproteobacteria</taxon>
        <taxon>Alteromonadales</taxon>
        <taxon>Alteromonadaceae</taxon>
        <taxon>Catenovulum</taxon>
    </lineage>
</organism>
<evidence type="ECO:0000313" key="2">
    <source>
        <dbReference type="Proteomes" id="UP001163726"/>
    </source>
</evidence>
<reference evidence="1" key="1">
    <citation type="submission" date="2022-10" db="EMBL/GenBank/DDBJ databases">
        <title>Catenovulum adriacola sp. nov. isolated in the Harbour of Susak.</title>
        <authorList>
            <person name="Schoch T."/>
            <person name="Reich S.J."/>
            <person name="Stoeferle S."/>
            <person name="Flaiz M."/>
            <person name="Kazda M."/>
            <person name="Riedel C.U."/>
            <person name="Duerre P."/>
        </authorList>
    </citation>
    <scope>NUCLEOTIDE SEQUENCE</scope>
    <source>
        <strain evidence="1">TS8</strain>
    </source>
</reference>
<dbReference type="RefSeq" id="WP_268074463.1">
    <property type="nucleotide sequence ID" value="NZ_CP109965.1"/>
</dbReference>
<dbReference type="EMBL" id="CP109965">
    <property type="protein sequence ID" value="WAJ70160.1"/>
    <property type="molecule type" value="Genomic_DNA"/>
</dbReference>
<protein>
    <recommendedName>
        <fullName evidence="3">Peptidoglycan-binding protein CsiV</fullName>
    </recommendedName>
</protein>
<sequence>MGKILSVILIWSFFVNQGLAQQALWASPTYPASEPKPFEVTIQTQYEYQLWVPKRTPQKLRLLQKKYASLTTPEEALVSRFSAISSLNYPWWLSTWQDSSKQLALNFYQKKGLDQNYWLDTWKKQFVGRSIKLKYKVKYQNYIIFTYNVSAPSGKESFLDVPIVFNQQQQQWLVSLDLRKSPLLRLSPWVSGLDTETVRYE</sequence>
<gene>
    <name evidence="1" type="ORF">OLW01_13605</name>
</gene>